<evidence type="ECO:0000256" key="1">
    <source>
        <dbReference type="ARBA" id="ARBA00004141"/>
    </source>
</evidence>
<dbReference type="Pfam" id="PF11970">
    <property type="entry name" value="GPR_Gpa2_C"/>
    <property type="match status" value="1"/>
</dbReference>
<keyword evidence="3 5" id="KW-1133">Transmembrane helix</keyword>
<evidence type="ECO:0000256" key="4">
    <source>
        <dbReference type="ARBA" id="ARBA00023136"/>
    </source>
</evidence>
<keyword evidence="2 5" id="KW-0812">Transmembrane</keyword>
<evidence type="ECO:0000256" key="3">
    <source>
        <dbReference type="ARBA" id="ARBA00022989"/>
    </source>
</evidence>
<protein>
    <recommendedName>
        <fullName evidence="6">G protein-coupled receptor GPR1/2/3 C-terminal domain-containing protein</fullName>
    </recommendedName>
</protein>
<evidence type="ECO:0000313" key="7">
    <source>
        <dbReference type="EMBL" id="KAH0543040.1"/>
    </source>
</evidence>
<dbReference type="Gene3D" id="1.20.1070.10">
    <property type="entry name" value="Rhodopsin 7-helix transmembrane proteins"/>
    <property type="match status" value="1"/>
</dbReference>
<gene>
    <name evidence="7" type="ORF">FGG08_002648</name>
</gene>
<feature type="transmembrane region" description="Helical" evidence="5">
    <location>
        <begin position="243"/>
        <end position="266"/>
    </location>
</feature>
<dbReference type="AlphaFoldDB" id="A0A9P8L1H4"/>
<reference evidence="7" key="1">
    <citation type="submission" date="2021-03" db="EMBL/GenBank/DDBJ databases">
        <title>Comparative genomics and phylogenomic investigation of the class Geoglossomycetes provide insights into ecological specialization and systematics.</title>
        <authorList>
            <person name="Melie T."/>
            <person name="Pirro S."/>
            <person name="Miller A.N."/>
            <person name="Quandt A."/>
        </authorList>
    </citation>
    <scope>NUCLEOTIDE SEQUENCE</scope>
    <source>
        <strain evidence="7">GBOQ0MN5Z8</strain>
    </source>
</reference>
<evidence type="ECO:0000256" key="5">
    <source>
        <dbReference type="SAM" id="Phobius"/>
    </source>
</evidence>
<feature type="transmembrane region" description="Helical" evidence="5">
    <location>
        <begin position="210"/>
        <end position="231"/>
    </location>
</feature>
<dbReference type="PANTHER" id="PTHR23112:SF37">
    <property type="entry name" value="G PROTEIN-COUPLED RECEPTOR GPR1"/>
    <property type="match status" value="1"/>
</dbReference>
<keyword evidence="8" id="KW-1185">Reference proteome</keyword>
<comment type="subcellular location">
    <subcellularLocation>
        <location evidence="1">Membrane</location>
        <topology evidence="1">Multi-pass membrane protein</topology>
    </subcellularLocation>
</comment>
<feature type="transmembrane region" description="Helical" evidence="5">
    <location>
        <begin position="143"/>
        <end position="164"/>
    </location>
</feature>
<dbReference type="GO" id="GO:0007189">
    <property type="term" value="P:adenylate cyclase-activating G protein-coupled receptor signaling pathway"/>
    <property type="evidence" value="ECO:0007669"/>
    <property type="project" value="TreeGrafter"/>
</dbReference>
<dbReference type="InterPro" id="IPR022596">
    <property type="entry name" value="GPR1/2/3_C"/>
</dbReference>
<dbReference type="SUPFAM" id="SSF81321">
    <property type="entry name" value="Family A G protein-coupled receptor-like"/>
    <property type="match status" value="1"/>
</dbReference>
<sequence>MLSYRHHPEDEHIIDPLTPELRTGLITIATLALASFLSTFGLLTFLTYRMVKWRQSGRSKGAYNQCVILIYNLLLADLQQSIAFLLNFHWVRLGAVWSFTPTCYAQGWFVSMGDMSSGIWVLAIAVHTFFTVIKRTQVPHKRFVFGLVGIWLFCLAFSLAGPIAHGRYLYAKAGPWVRHRHRSLFIVLKRRVKTIDTVSHSKSRHRIHRIARYMVLYPITYVILSLPLAAGRMASMTGKELSTPYFCTAGALMTSSGFVDAILYAFTRRVITLSDEPQASWSLDGIRNQGPASHPKGFAVSRCEFSARVSTDESIFKEARLDSPTFIKVDSTFTVIRESFPPATQAGILDGSSSRAI</sequence>
<dbReference type="GO" id="GO:0005886">
    <property type="term" value="C:plasma membrane"/>
    <property type="evidence" value="ECO:0007669"/>
    <property type="project" value="TreeGrafter"/>
</dbReference>
<feature type="transmembrane region" description="Helical" evidence="5">
    <location>
        <begin position="25"/>
        <end position="48"/>
    </location>
</feature>
<name>A0A9P8L1H4_9PEZI</name>
<evidence type="ECO:0000256" key="2">
    <source>
        <dbReference type="ARBA" id="ARBA00022692"/>
    </source>
</evidence>
<dbReference type="GO" id="GO:0004930">
    <property type="term" value="F:G protein-coupled receptor activity"/>
    <property type="evidence" value="ECO:0007669"/>
    <property type="project" value="TreeGrafter"/>
</dbReference>
<accession>A0A9P8L1H4</accession>
<evidence type="ECO:0000259" key="6">
    <source>
        <dbReference type="Pfam" id="PF11970"/>
    </source>
</evidence>
<comment type="caution">
    <text evidence="7">The sequence shown here is derived from an EMBL/GenBank/DDBJ whole genome shotgun (WGS) entry which is preliminary data.</text>
</comment>
<organism evidence="7 8">
    <name type="scientific">Glutinoglossum americanum</name>
    <dbReference type="NCBI Taxonomy" id="1670608"/>
    <lineage>
        <taxon>Eukaryota</taxon>
        <taxon>Fungi</taxon>
        <taxon>Dikarya</taxon>
        <taxon>Ascomycota</taxon>
        <taxon>Pezizomycotina</taxon>
        <taxon>Geoglossomycetes</taxon>
        <taxon>Geoglossales</taxon>
        <taxon>Geoglossaceae</taxon>
        <taxon>Glutinoglossum</taxon>
    </lineage>
</organism>
<dbReference type="Proteomes" id="UP000698800">
    <property type="component" value="Unassembled WGS sequence"/>
</dbReference>
<proteinExistence type="predicted"/>
<feature type="domain" description="G protein-coupled receptor GPR1/2/3 C-terminal" evidence="6">
    <location>
        <begin position="202"/>
        <end position="269"/>
    </location>
</feature>
<feature type="transmembrane region" description="Helical" evidence="5">
    <location>
        <begin position="69"/>
        <end position="88"/>
    </location>
</feature>
<feature type="transmembrane region" description="Helical" evidence="5">
    <location>
        <begin position="108"/>
        <end position="131"/>
    </location>
</feature>
<dbReference type="PANTHER" id="PTHR23112">
    <property type="entry name" value="G PROTEIN-COUPLED RECEPTOR 157-RELATED"/>
    <property type="match status" value="1"/>
</dbReference>
<keyword evidence="4 5" id="KW-0472">Membrane</keyword>
<dbReference type="EMBL" id="JAGHQL010000041">
    <property type="protein sequence ID" value="KAH0543040.1"/>
    <property type="molecule type" value="Genomic_DNA"/>
</dbReference>
<dbReference type="OrthoDB" id="100006at2759"/>
<evidence type="ECO:0000313" key="8">
    <source>
        <dbReference type="Proteomes" id="UP000698800"/>
    </source>
</evidence>